<sequence length="78" mass="9203">DTELEREKEKVRAAGLEDHEIDYWIRYATLPEDESEEKARVQSYAMFDHVDAKLHRLAAAFKKRQAVSRHTDMTPDEK</sequence>
<organism evidence="1 2">
    <name type="scientific">Kipferlia bialata</name>
    <dbReference type="NCBI Taxonomy" id="797122"/>
    <lineage>
        <taxon>Eukaryota</taxon>
        <taxon>Metamonada</taxon>
        <taxon>Carpediemonas-like organisms</taxon>
        <taxon>Kipferlia</taxon>
    </lineage>
</organism>
<gene>
    <name evidence="1" type="ORF">KIPB_015851</name>
</gene>
<name>A0A9K3DBS5_9EUKA</name>
<keyword evidence="2" id="KW-1185">Reference proteome</keyword>
<dbReference type="EMBL" id="BDIP01009194">
    <property type="protein sequence ID" value="GIQ92207.1"/>
    <property type="molecule type" value="Genomic_DNA"/>
</dbReference>
<reference evidence="1 2" key="1">
    <citation type="journal article" date="2018" name="PLoS ONE">
        <title>The draft genome of Kipferlia bialata reveals reductive genome evolution in fornicate parasites.</title>
        <authorList>
            <person name="Tanifuji G."/>
            <person name="Takabayashi S."/>
            <person name="Kume K."/>
            <person name="Takagi M."/>
            <person name="Nakayama T."/>
            <person name="Kamikawa R."/>
            <person name="Inagaki Y."/>
            <person name="Hashimoto T."/>
        </authorList>
    </citation>
    <scope>NUCLEOTIDE SEQUENCE [LARGE SCALE GENOMIC DNA]</scope>
    <source>
        <strain evidence="1">NY0173</strain>
    </source>
</reference>
<dbReference type="Proteomes" id="UP000265618">
    <property type="component" value="Unassembled WGS sequence"/>
</dbReference>
<dbReference type="AlphaFoldDB" id="A0A9K3DBS5"/>
<feature type="non-terminal residue" evidence="1">
    <location>
        <position position="1"/>
    </location>
</feature>
<evidence type="ECO:0000313" key="2">
    <source>
        <dbReference type="Proteomes" id="UP000265618"/>
    </source>
</evidence>
<feature type="non-terminal residue" evidence="1">
    <location>
        <position position="78"/>
    </location>
</feature>
<evidence type="ECO:0000313" key="1">
    <source>
        <dbReference type="EMBL" id="GIQ92207.1"/>
    </source>
</evidence>
<accession>A0A9K3DBS5</accession>
<protein>
    <submittedName>
        <fullName evidence="1">Uncharacterized protein</fullName>
    </submittedName>
</protein>
<comment type="caution">
    <text evidence="1">The sequence shown here is derived from an EMBL/GenBank/DDBJ whole genome shotgun (WGS) entry which is preliminary data.</text>
</comment>
<proteinExistence type="predicted"/>